<keyword evidence="1 4" id="KW-0963">Cytoplasm</keyword>
<dbReference type="Proteomes" id="UP001430172">
    <property type="component" value="Unassembled WGS sequence"/>
</dbReference>
<dbReference type="InterPro" id="IPR003775">
    <property type="entry name" value="Flagellar_assembly_factor_FliW"/>
</dbReference>
<dbReference type="EMBL" id="JAFDVD010000015">
    <property type="protein sequence ID" value="MBM6401476.1"/>
    <property type="molecule type" value="Genomic_DNA"/>
</dbReference>
<keyword evidence="5" id="KW-0282">Flagellum</keyword>
<gene>
    <name evidence="4" type="primary">fliW</name>
    <name evidence="5" type="ORF">JQN70_13840</name>
</gene>
<reference evidence="5" key="1">
    <citation type="submission" date="2021-02" db="EMBL/GenBank/DDBJ databases">
        <title>Phycicoccus sp. MQZ13P-5T, whole genome shotgun sequence.</title>
        <authorList>
            <person name="Tuo L."/>
        </authorList>
    </citation>
    <scope>NUCLEOTIDE SEQUENCE</scope>
    <source>
        <strain evidence="5">MQZ13P-5</strain>
    </source>
</reference>
<accession>A0ABS2CNL6</accession>
<keyword evidence="5" id="KW-0966">Cell projection</keyword>
<dbReference type="InterPro" id="IPR024046">
    <property type="entry name" value="Flagellar_assmbl_FliW_dom_sf"/>
</dbReference>
<evidence type="ECO:0000313" key="5">
    <source>
        <dbReference type="EMBL" id="MBM6401476.1"/>
    </source>
</evidence>
<evidence type="ECO:0000256" key="2">
    <source>
        <dbReference type="ARBA" id="ARBA00022795"/>
    </source>
</evidence>
<keyword evidence="2 4" id="KW-1005">Bacterial flagellum biogenesis</keyword>
<keyword evidence="6" id="KW-1185">Reference proteome</keyword>
<dbReference type="RefSeq" id="WP_204131945.1">
    <property type="nucleotide sequence ID" value="NZ_JAFDVD010000015.1"/>
</dbReference>
<dbReference type="SUPFAM" id="SSF141457">
    <property type="entry name" value="BH3618-like"/>
    <property type="match status" value="1"/>
</dbReference>
<comment type="similarity">
    <text evidence="4">Belongs to the FliW family.</text>
</comment>
<sequence>MTDTIEPTTASRTIHVPEGLVGFPATEYEVAPVAPGLFDLRPLGGDATGFVTADAEVFFPDYHPELDDPTAERLGLTDAADAQVLLIVTVAEDVTRSTANLLAPVVVNARTLAAEQVVLTGQDFPLRAPLIAS</sequence>
<evidence type="ECO:0000256" key="3">
    <source>
        <dbReference type="ARBA" id="ARBA00022845"/>
    </source>
</evidence>
<protein>
    <recommendedName>
        <fullName evidence="4">Flagellar assembly factor FliW</fullName>
    </recommendedName>
</protein>
<organism evidence="5 6">
    <name type="scientific">Phycicoccus sonneratiae</name>
    <dbReference type="NCBI Taxonomy" id="2807628"/>
    <lineage>
        <taxon>Bacteria</taxon>
        <taxon>Bacillati</taxon>
        <taxon>Actinomycetota</taxon>
        <taxon>Actinomycetes</taxon>
        <taxon>Micrococcales</taxon>
        <taxon>Intrasporangiaceae</taxon>
        <taxon>Phycicoccus</taxon>
    </lineage>
</organism>
<evidence type="ECO:0000313" key="6">
    <source>
        <dbReference type="Proteomes" id="UP001430172"/>
    </source>
</evidence>
<comment type="function">
    <text evidence="4">Acts as an anti-CsrA protein, binds CsrA and prevents it from repressing translation of its target genes, one of which is flagellin. Binds to flagellin and participates in the assembly of the flagellum.</text>
</comment>
<proteinExistence type="inferred from homology"/>
<evidence type="ECO:0000256" key="4">
    <source>
        <dbReference type="HAMAP-Rule" id="MF_01185"/>
    </source>
</evidence>
<comment type="caution">
    <text evidence="5">The sequence shown here is derived from an EMBL/GenBank/DDBJ whole genome shotgun (WGS) entry which is preliminary data.</text>
</comment>
<evidence type="ECO:0000256" key="1">
    <source>
        <dbReference type="ARBA" id="ARBA00022490"/>
    </source>
</evidence>
<dbReference type="HAMAP" id="MF_01185">
    <property type="entry name" value="FliW"/>
    <property type="match status" value="1"/>
</dbReference>
<keyword evidence="3 4" id="KW-0810">Translation regulation</keyword>
<comment type="subcellular location">
    <subcellularLocation>
        <location evidence="4">Cytoplasm</location>
    </subcellularLocation>
</comment>
<keyword evidence="4" id="KW-0143">Chaperone</keyword>
<dbReference type="Pfam" id="PF02623">
    <property type="entry name" value="FliW"/>
    <property type="match status" value="1"/>
</dbReference>
<dbReference type="PANTHER" id="PTHR39190:SF1">
    <property type="entry name" value="FLAGELLAR ASSEMBLY FACTOR FLIW"/>
    <property type="match status" value="1"/>
</dbReference>
<dbReference type="PANTHER" id="PTHR39190">
    <property type="entry name" value="FLAGELLAR ASSEMBLY FACTOR FLIW"/>
    <property type="match status" value="1"/>
</dbReference>
<comment type="subunit">
    <text evidence="4">Interacts with translational regulator CsrA and flagellin(s).</text>
</comment>
<name>A0ABS2CNL6_9MICO</name>
<keyword evidence="5" id="KW-0969">Cilium</keyword>
<dbReference type="Gene3D" id="2.30.290.10">
    <property type="entry name" value="BH3618-like"/>
    <property type="match status" value="1"/>
</dbReference>